<dbReference type="InterPro" id="IPR036291">
    <property type="entry name" value="NAD(P)-bd_dom_sf"/>
</dbReference>
<keyword evidence="4" id="KW-1185">Reference proteome</keyword>
<dbReference type="Pfam" id="PF01370">
    <property type="entry name" value="Epimerase"/>
    <property type="match status" value="1"/>
</dbReference>
<evidence type="ECO:0000259" key="2">
    <source>
        <dbReference type="Pfam" id="PF01370"/>
    </source>
</evidence>
<organism evidence="3 4">
    <name type="scientific">Rhodocytophaga aerolata</name>
    <dbReference type="NCBI Taxonomy" id="455078"/>
    <lineage>
        <taxon>Bacteria</taxon>
        <taxon>Pseudomonadati</taxon>
        <taxon>Bacteroidota</taxon>
        <taxon>Cytophagia</taxon>
        <taxon>Cytophagales</taxon>
        <taxon>Rhodocytophagaceae</taxon>
        <taxon>Rhodocytophaga</taxon>
    </lineage>
</organism>
<dbReference type="RefSeq" id="WP_302042009.1">
    <property type="nucleotide sequence ID" value="NZ_JAUKPO010000047.1"/>
</dbReference>
<dbReference type="Proteomes" id="UP001168528">
    <property type="component" value="Unassembled WGS sequence"/>
</dbReference>
<accession>A0ABT8RIL9</accession>
<dbReference type="PANTHER" id="PTHR43000">
    <property type="entry name" value="DTDP-D-GLUCOSE 4,6-DEHYDRATASE-RELATED"/>
    <property type="match status" value="1"/>
</dbReference>
<name>A0ABT8RIL9_9BACT</name>
<comment type="similarity">
    <text evidence="1">Belongs to the NAD(P)-dependent epimerase/dehydratase family.</text>
</comment>
<evidence type="ECO:0000256" key="1">
    <source>
        <dbReference type="ARBA" id="ARBA00007637"/>
    </source>
</evidence>
<evidence type="ECO:0000313" key="3">
    <source>
        <dbReference type="EMBL" id="MDO1451209.1"/>
    </source>
</evidence>
<feature type="domain" description="NAD-dependent epimerase/dehydratase" evidence="2">
    <location>
        <begin position="3"/>
        <end position="228"/>
    </location>
</feature>
<dbReference type="InterPro" id="IPR001509">
    <property type="entry name" value="Epimerase_deHydtase"/>
</dbReference>
<dbReference type="CDD" id="cd08946">
    <property type="entry name" value="SDR_e"/>
    <property type="match status" value="1"/>
</dbReference>
<comment type="caution">
    <text evidence="3">The sequence shown here is derived from an EMBL/GenBank/DDBJ whole genome shotgun (WGS) entry which is preliminary data.</text>
</comment>
<sequence>MKILITGASGFIGTNLVNDCLEKGISFLNVDWNPPLDPDHLPFWRECNIMDKETLQEIFSSYQPTAVIHLAARTDTDIYDLNGDLNEYAQNTEGTKNVLECINRTPSVKRAIITSTMFVCEAGYLPKHDYDYQPFTLYGVSKVITEKYTREANLDCVWTIIRPQTIWGPWSLRYRDVMFKVMRKGLYFHPSKKNVYRAYGYVKNVVWQIQQILESPAEKVHQQVFYVGDKPVNLLDWVQCVSFELTGKSARIIPTICVKSLAIIGDILKKSNISFPITSTRFNSMTQDYLTPIDKTYQYLGQPPYTMKAGVKEIVNWYYTESNNASIFKKKLRVADSEKILLKA</sequence>
<protein>
    <submittedName>
        <fullName evidence="3">NAD(P)-dependent oxidoreductase</fullName>
    </submittedName>
</protein>
<dbReference type="SUPFAM" id="SSF51735">
    <property type="entry name" value="NAD(P)-binding Rossmann-fold domains"/>
    <property type="match status" value="1"/>
</dbReference>
<gene>
    <name evidence="3" type="ORF">Q0590_33355</name>
</gene>
<dbReference type="Gene3D" id="3.40.50.720">
    <property type="entry name" value="NAD(P)-binding Rossmann-like Domain"/>
    <property type="match status" value="1"/>
</dbReference>
<dbReference type="EMBL" id="JAUKPO010000047">
    <property type="protein sequence ID" value="MDO1451209.1"/>
    <property type="molecule type" value="Genomic_DNA"/>
</dbReference>
<evidence type="ECO:0000313" key="4">
    <source>
        <dbReference type="Proteomes" id="UP001168528"/>
    </source>
</evidence>
<proteinExistence type="inferred from homology"/>
<reference evidence="3" key="1">
    <citation type="submission" date="2023-07" db="EMBL/GenBank/DDBJ databases">
        <title>The genome sequence of Rhodocytophaga aerolata KACC 12507.</title>
        <authorList>
            <person name="Zhang X."/>
        </authorList>
    </citation>
    <scope>NUCLEOTIDE SEQUENCE</scope>
    <source>
        <strain evidence="3">KACC 12507</strain>
    </source>
</reference>